<dbReference type="InterPro" id="IPR002323">
    <property type="entry name" value="Cyt_CIE"/>
</dbReference>
<dbReference type="SUPFAM" id="SSF46626">
    <property type="entry name" value="Cytochrome c"/>
    <property type="match status" value="1"/>
</dbReference>
<dbReference type="PROSITE" id="PS51007">
    <property type="entry name" value="CYTC"/>
    <property type="match status" value="1"/>
</dbReference>
<keyword evidence="10" id="KW-1185">Reference proteome</keyword>
<dbReference type="PANTHER" id="PTHR40942">
    <property type="match status" value="1"/>
</dbReference>
<keyword evidence="2 6" id="KW-0349">Heme</keyword>
<dbReference type="RefSeq" id="WP_020581235.1">
    <property type="nucleotide sequence ID" value="NZ_JOJP01000001.1"/>
</dbReference>
<dbReference type="AlphaFoldDB" id="A0A081K7W2"/>
<evidence type="ECO:0000256" key="7">
    <source>
        <dbReference type="SAM" id="SignalP"/>
    </source>
</evidence>
<keyword evidence="4" id="KW-0249">Electron transport</keyword>
<evidence type="ECO:0000256" key="6">
    <source>
        <dbReference type="PROSITE-ProRule" id="PRU00433"/>
    </source>
</evidence>
<feature type="domain" description="Cytochrome c" evidence="8">
    <location>
        <begin position="61"/>
        <end position="143"/>
    </location>
</feature>
<organism evidence="9 10">
    <name type="scientific">Endozoicomonas elysicola</name>
    <dbReference type="NCBI Taxonomy" id="305900"/>
    <lineage>
        <taxon>Bacteria</taxon>
        <taxon>Pseudomonadati</taxon>
        <taxon>Pseudomonadota</taxon>
        <taxon>Gammaproteobacteria</taxon>
        <taxon>Oceanospirillales</taxon>
        <taxon>Endozoicomonadaceae</taxon>
        <taxon>Endozoicomonas</taxon>
    </lineage>
</organism>
<dbReference type="GO" id="GO:0020037">
    <property type="term" value="F:heme binding"/>
    <property type="evidence" value="ECO:0007669"/>
    <property type="project" value="InterPro"/>
</dbReference>
<dbReference type="InterPro" id="IPR036909">
    <property type="entry name" value="Cyt_c-like_dom_sf"/>
</dbReference>
<comment type="caution">
    <text evidence="9">The sequence shown here is derived from an EMBL/GenBank/DDBJ whole genome shotgun (WGS) entry which is preliminary data.</text>
</comment>
<dbReference type="STRING" id="305900.GV64_05330"/>
<proteinExistence type="predicted"/>
<dbReference type="InterPro" id="IPR009056">
    <property type="entry name" value="Cyt_c-like_dom"/>
</dbReference>
<keyword evidence="5 6" id="KW-0408">Iron</keyword>
<evidence type="ECO:0000256" key="4">
    <source>
        <dbReference type="ARBA" id="ARBA00022982"/>
    </source>
</evidence>
<dbReference type="PANTHER" id="PTHR40942:SF4">
    <property type="entry name" value="CYTOCHROME C5"/>
    <property type="match status" value="1"/>
</dbReference>
<evidence type="ECO:0000256" key="3">
    <source>
        <dbReference type="ARBA" id="ARBA00022723"/>
    </source>
</evidence>
<dbReference type="GO" id="GO:0009055">
    <property type="term" value="F:electron transfer activity"/>
    <property type="evidence" value="ECO:0007669"/>
    <property type="project" value="InterPro"/>
</dbReference>
<dbReference type="Gene3D" id="1.10.760.10">
    <property type="entry name" value="Cytochrome c-like domain"/>
    <property type="match status" value="1"/>
</dbReference>
<evidence type="ECO:0000256" key="2">
    <source>
        <dbReference type="ARBA" id="ARBA00022617"/>
    </source>
</evidence>
<evidence type="ECO:0000313" key="9">
    <source>
        <dbReference type="EMBL" id="KEI70238.1"/>
    </source>
</evidence>
<dbReference type="PRINTS" id="PR00607">
    <property type="entry name" value="CYTCHROMECIE"/>
</dbReference>
<sequence>MRALILLVGGLFASLVFAKPAADLDPTTRGEISERIAPVGSVCLAGEECASAAGIAASTSSGPRSGDAIYGKFCVACHSSGLLGAPKKDDTAAWQAAEKKAGGFSSLLSNAINGIRSMPAKGTCMDCSDEEISASIEYMSGLKP</sequence>
<evidence type="ECO:0000313" key="10">
    <source>
        <dbReference type="Proteomes" id="UP000027997"/>
    </source>
</evidence>
<accession>A0A081K7W2</accession>
<dbReference type="GO" id="GO:0005506">
    <property type="term" value="F:iron ion binding"/>
    <property type="evidence" value="ECO:0007669"/>
    <property type="project" value="InterPro"/>
</dbReference>
<feature type="chain" id="PRO_5001758679" evidence="7">
    <location>
        <begin position="19"/>
        <end position="144"/>
    </location>
</feature>
<feature type="signal peptide" evidence="7">
    <location>
        <begin position="1"/>
        <end position="18"/>
    </location>
</feature>
<keyword evidence="1" id="KW-0813">Transport</keyword>
<dbReference type="EMBL" id="JOJP01000001">
    <property type="protein sequence ID" value="KEI70238.1"/>
    <property type="molecule type" value="Genomic_DNA"/>
</dbReference>
<protein>
    <submittedName>
        <fullName evidence="9">Cytochrome C</fullName>
    </submittedName>
</protein>
<gene>
    <name evidence="9" type="ORF">GV64_05330</name>
</gene>
<keyword evidence="3 6" id="KW-0479">Metal-binding</keyword>
<dbReference type="Proteomes" id="UP000027997">
    <property type="component" value="Unassembled WGS sequence"/>
</dbReference>
<reference evidence="9 10" key="1">
    <citation type="submission" date="2014-06" db="EMBL/GenBank/DDBJ databases">
        <title>Whole Genome Sequences of Three Symbiotic Endozoicomonas Bacteria.</title>
        <authorList>
            <person name="Neave M.J."/>
            <person name="Apprill A."/>
            <person name="Voolstra C.R."/>
        </authorList>
    </citation>
    <scope>NUCLEOTIDE SEQUENCE [LARGE SCALE GENOMIC DNA]</scope>
    <source>
        <strain evidence="9 10">DSM 22380</strain>
    </source>
</reference>
<dbReference type="Pfam" id="PF13442">
    <property type="entry name" value="Cytochrome_CBB3"/>
    <property type="match status" value="1"/>
</dbReference>
<evidence type="ECO:0000259" key="8">
    <source>
        <dbReference type="PROSITE" id="PS51007"/>
    </source>
</evidence>
<evidence type="ECO:0000256" key="1">
    <source>
        <dbReference type="ARBA" id="ARBA00022448"/>
    </source>
</evidence>
<dbReference type="eggNOG" id="COG3245">
    <property type="taxonomic scope" value="Bacteria"/>
</dbReference>
<keyword evidence="7" id="KW-0732">Signal</keyword>
<evidence type="ECO:0000256" key="5">
    <source>
        <dbReference type="ARBA" id="ARBA00023004"/>
    </source>
</evidence>
<name>A0A081K7W2_9GAMM</name>